<feature type="transmembrane region" description="Helical" evidence="3">
    <location>
        <begin position="155"/>
        <end position="173"/>
    </location>
</feature>
<feature type="domain" description="Acyltransferase 3" evidence="4">
    <location>
        <begin position="10"/>
        <end position="320"/>
    </location>
</feature>
<accession>A0ABV8JGY0</accession>
<dbReference type="Proteomes" id="UP001595843">
    <property type="component" value="Unassembled WGS sequence"/>
</dbReference>
<dbReference type="RefSeq" id="WP_380705452.1">
    <property type="nucleotide sequence ID" value="NZ_JBHSAP010000015.1"/>
</dbReference>
<gene>
    <name evidence="5" type="ORF">ACFOUO_12635</name>
</gene>
<dbReference type="PANTHER" id="PTHR23028:SF131">
    <property type="entry name" value="BLR2367 PROTEIN"/>
    <property type="match status" value="1"/>
</dbReference>
<evidence type="ECO:0000313" key="6">
    <source>
        <dbReference type="Proteomes" id="UP001595843"/>
    </source>
</evidence>
<feature type="transmembrane region" description="Helical" evidence="3">
    <location>
        <begin position="179"/>
        <end position="200"/>
    </location>
</feature>
<evidence type="ECO:0000259" key="4">
    <source>
        <dbReference type="Pfam" id="PF01757"/>
    </source>
</evidence>
<keyword evidence="3" id="KW-1133">Transmembrane helix</keyword>
<comment type="subcellular location">
    <subcellularLocation>
        <location evidence="1">Membrane</location>
    </subcellularLocation>
</comment>
<keyword evidence="6" id="KW-1185">Reference proteome</keyword>
<keyword evidence="3" id="KW-0472">Membrane</keyword>
<keyword evidence="5" id="KW-0808">Transferase</keyword>
<feature type="transmembrane region" description="Helical" evidence="3">
    <location>
        <begin position="207"/>
        <end position="224"/>
    </location>
</feature>
<dbReference type="InterPro" id="IPR002656">
    <property type="entry name" value="Acyl_transf_3_dom"/>
</dbReference>
<feature type="transmembrane region" description="Helical" evidence="3">
    <location>
        <begin position="302"/>
        <end position="323"/>
    </location>
</feature>
<organism evidence="5 6">
    <name type="scientific">Salinithrix halophila</name>
    <dbReference type="NCBI Taxonomy" id="1485204"/>
    <lineage>
        <taxon>Bacteria</taxon>
        <taxon>Bacillati</taxon>
        <taxon>Bacillota</taxon>
        <taxon>Bacilli</taxon>
        <taxon>Bacillales</taxon>
        <taxon>Thermoactinomycetaceae</taxon>
        <taxon>Salinithrix</taxon>
    </lineage>
</organism>
<evidence type="ECO:0000313" key="5">
    <source>
        <dbReference type="EMBL" id="MFC4077645.1"/>
    </source>
</evidence>
<dbReference type="EC" id="2.3.-.-" evidence="5"/>
<reference evidence="6" key="1">
    <citation type="journal article" date="2019" name="Int. J. Syst. Evol. Microbiol.">
        <title>The Global Catalogue of Microorganisms (GCM) 10K type strain sequencing project: providing services to taxonomists for standard genome sequencing and annotation.</title>
        <authorList>
            <consortium name="The Broad Institute Genomics Platform"/>
            <consortium name="The Broad Institute Genome Sequencing Center for Infectious Disease"/>
            <person name="Wu L."/>
            <person name="Ma J."/>
        </authorList>
    </citation>
    <scope>NUCLEOTIDE SEQUENCE [LARGE SCALE GENOMIC DNA]</scope>
    <source>
        <strain evidence="6">IBRC-M 10813</strain>
    </source>
</reference>
<dbReference type="Pfam" id="PF01757">
    <property type="entry name" value="Acyl_transf_3"/>
    <property type="match status" value="1"/>
</dbReference>
<feature type="transmembrane region" description="Helical" evidence="3">
    <location>
        <begin position="236"/>
        <end position="253"/>
    </location>
</feature>
<feature type="transmembrane region" description="Helical" evidence="3">
    <location>
        <begin position="7"/>
        <end position="27"/>
    </location>
</feature>
<comment type="similarity">
    <text evidence="2">Belongs to the acyltransferase 3 family.</text>
</comment>
<evidence type="ECO:0000256" key="3">
    <source>
        <dbReference type="SAM" id="Phobius"/>
    </source>
</evidence>
<keyword evidence="5" id="KW-0012">Acyltransferase</keyword>
<dbReference type="PANTHER" id="PTHR23028">
    <property type="entry name" value="ACETYLTRANSFERASE"/>
    <property type="match status" value="1"/>
</dbReference>
<name>A0ABV8JGY0_9BACL</name>
<dbReference type="GO" id="GO:0016746">
    <property type="term" value="F:acyltransferase activity"/>
    <property type="evidence" value="ECO:0007669"/>
    <property type="project" value="UniProtKB-KW"/>
</dbReference>
<proteinExistence type="inferred from homology"/>
<sequence>MKKKWNLLHASRGFFCLLMILFNAHHMGVQFWKSGPFGWDTPVRSGAMDYFLILSGFVLFHTYQHRIGDFAAARHFFRNRLFRIYPTYWYIFIPMVPFAAFFTGEKLELADYIRSFFLMPISNGVNPPASVLSYFLLFYAVFGLVLLVGKGRGTVLLSLWFMIILIHFTHGIFEGHSVLAFVFSKYHLYFFAGGFIAYLVKKIEIPYPQVLVGAGLAGLVLTWFNKVKGWVPIDELYEFGIPAATVLFGLALLESGRERVIPGWINFLGRASYTLFLTHYPVLALLYQGYTEAGLTRMISPAATTMLMAFLAAAIGCLLYLIVEKPLLNFLLQNRKKPASVTG</sequence>
<feature type="transmembrane region" description="Helical" evidence="3">
    <location>
        <begin position="273"/>
        <end position="290"/>
    </location>
</feature>
<feature type="transmembrane region" description="Helical" evidence="3">
    <location>
        <begin position="84"/>
        <end position="102"/>
    </location>
</feature>
<feature type="transmembrane region" description="Helical" evidence="3">
    <location>
        <begin position="47"/>
        <end position="63"/>
    </location>
</feature>
<feature type="transmembrane region" description="Helical" evidence="3">
    <location>
        <begin position="129"/>
        <end position="148"/>
    </location>
</feature>
<evidence type="ECO:0000256" key="1">
    <source>
        <dbReference type="ARBA" id="ARBA00004370"/>
    </source>
</evidence>
<keyword evidence="3" id="KW-0812">Transmembrane</keyword>
<protein>
    <submittedName>
        <fullName evidence="5">Acyltransferase family protein</fullName>
        <ecNumber evidence="5">2.3.-.-</ecNumber>
    </submittedName>
</protein>
<dbReference type="InterPro" id="IPR050879">
    <property type="entry name" value="Acyltransferase_3"/>
</dbReference>
<comment type="caution">
    <text evidence="5">The sequence shown here is derived from an EMBL/GenBank/DDBJ whole genome shotgun (WGS) entry which is preliminary data.</text>
</comment>
<dbReference type="EMBL" id="JBHSAP010000015">
    <property type="protein sequence ID" value="MFC4077645.1"/>
    <property type="molecule type" value="Genomic_DNA"/>
</dbReference>
<evidence type="ECO:0000256" key="2">
    <source>
        <dbReference type="ARBA" id="ARBA00007400"/>
    </source>
</evidence>